<evidence type="ECO:0000313" key="13">
    <source>
        <dbReference type="EMBL" id="WFF41916.1"/>
    </source>
</evidence>
<evidence type="ECO:0000256" key="9">
    <source>
        <dbReference type="ARBA" id="ARBA00025772"/>
    </source>
</evidence>
<keyword evidence="5" id="KW-0997">Cell inner membrane</keyword>
<dbReference type="InterPro" id="IPR022346">
    <property type="entry name" value="T2SS_GspH"/>
</dbReference>
<organism evidence="13 14">
    <name type="scientific">Salinicola endophyticus</name>
    <dbReference type="NCBI Taxonomy" id="1949083"/>
    <lineage>
        <taxon>Bacteria</taxon>
        <taxon>Pseudomonadati</taxon>
        <taxon>Pseudomonadota</taxon>
        <taxon>Gammaproteobacteria</taxon>
        <taxon>Oceanospirillales</taxon>
        <taxon>Halomonadaceae</taxon>
        <taxon>Salinicola</taxon>
    </lineage>
</organism>
<evidence type="ECO:0000256" key="10">
    <source>
        <dbReference type="ARBA" id="ARBA00030775"/>
    </source>
</evidence>
<comment type="similarity">
    <text evidence="9">Belongs to the GSP H family.</text>
</comment>
<keyword evidence="3" id="KW-1003">Cell membrane</keyword>
<keyword evidence="7 11" id="KW-1133">Transmembrane helix</keyword>
<feature type="transmembrane region" description="Helical" evidence="11">
    <location>
        <begin position="12"/>
        <end position="36"/>
    </location>
</feature>
<evidence type="ECO:0000259" key="12">
    <source>
        <dbReference type="Pfam" id="PF12019"/>
    </source>
</evidence>
<dbReference type="PROSITE" id="PS00409">
    <property type="entry name" value="PROKAR_NTER_METHYL"/>
    <property type="match status" value="1"/>
</dbReference>
<dbReference type="Pfam" id="PF12019">
    <property type="entry name" value="GspH"/>
    <property type="match status" value="1"/>
</dbReference>
<keyword evidence="14" id="KW-1185">Reference proteome</keyword>
<evidence type="ECO:0000256" key="11">
    <source>
        <dbReference type="SAM" id="Phobius"/>
    </source>
</evidence>
<evidence type="ECO:0000313" key="14">
    <source>
        <dbReference type="Proteomes" id="UP001321526"/>
    </source>
</evidence>
<dbReference type="InterPro" id="IPR045584">
    <property type="entry name" value="Pilin-like"/>
</dbReference>
<protein>
    <recommendedName>
        <fullName evidence="2">Type II secretion system protein H</fullName>
    </recommendedName>
    <alternativeName>
        <fullName evidence="10">General secretion pathway protein H</fullName>
    </alternativeName>
</protein>
<keyword evidence="8 11" id="KW-0472">Membrane</keyword>
<dbReference type="Gene3D" id="3.55.40.10">
    <property type="entry name" value="minor pseudopilin epsh domain"/>
    <property type="match status" value="1"/>
</dbReference>
<evidence type="ECO:0000256" key="6">
    <source>
        <dbReference type="ARBA" id="ARBA00022692"/>
    </source>
</evidence>
<keyword evidence="4" id="KW-0488">Methylation</keyword>
<name>A0ABY8FL62_9GAMM</name>
<evidence type="ECO:0000256" key="1">
    <source>
        <dbReference type="ARBA" id="ARBA00004377"/>
    </source>
</evidence>
<dbReference type="Pfam" id="PF07963">
    <property type="entry name" value="N_methyl"/>
    <property type="match status" value="1"/>
</dbReference>
<dbReference type="EMBL" id="CP035631">
    <property type="protein sequence ID" value="WFF41916.1"/>
    <property type="molecule type" value="Genomic_DNA"/>
</dbReference>
<evidence type="ECO:0000256" key="5">
    <source>
        <dbReference type="ARBA" id="ARBA00022519"/>
    </source>
</evidence>
<evidence type="ECO:0000256" key="8">
    <source>
        <dbReference type="ARBA" id="ARBA00023136"/>
    </source>
</evidence>
<reference evidence="13 14" key="1">
    <citation type="submission" date="2019-01" db="EMBL/GenBank/DDBJ databases">
        <title>Genome sequence of Salinicola endophyticus REST5.</title>
        <authorList>
            <person name="Nascimento F.X."/>
        </authorList>
    </citation>
    <scope>NUCLEOTIDE SEQUENCE [LARGE SCALE GENOMIC DNA]</scope>
    <source>
        <strain evidence="13 14">REST5</strain>
    </source>
</reference>
<evidence type="ECO:0000256" key="7">
    <source>
        <dbReference type="ARBA" id="ARBA00022989"/>
    </source>
</evidence>
<proteinExistence type="inferred from homology"/>
<dbReference type="Proteomes" id="UP001321526">
    <property type="component" value="Chromosome"/>
</dbReference>
<gene>
    <name evidence="13" type="primary">gspH</name>
    <name evidence="13" type="ORF">EVC62_10590</name>
</gene>
<dbReference type="NCBIfam" id="TIGR02532">
    <property type="entry name" value="IV_pilin_GFxxxE"/>
    <property type="match status" value="1"/>
</dbReference>
<dbReference type="SUPFAM" id="SSF54523">
    <property type="entry name" value="Pili subunits"/>
    <property type="match status" value="1"/>
</dbReference>
<feature type="domain" description="General secretion pathway GspH" evidence="12">
    <location>
        <begin position="47"/>
        <end position="153"/>
    </location>
</feature>
<dbReference type="InterPro" id="IPR012902">
    <property type="entry name" value="N_methyl_site"/>
</dbReference>
<comment type="subcellular location">
    <subcellularLocation>
        <location evidence="1">Cell inner membrane</location>
        <topology evidence="1">Single-pass membrane protein</topology>
    </subcellularLocation>
</comment>
<evidence type="ECO:0000256" key="4">
    <source>
        <dbReference type="ARBA" id="ARBA00022481"/>
    </source>
</evidence>
<evidence type="ECO:0000256" key="3">
    <source>
        <dbReference type="ARBA" id="ARBA00022475"/>
    </source>
</evidence>
<keyword evidence="6 11" id="KW-0812">Transmembrane</keyword>
<accession>A0ABY8FL62</accession>
<evidence type="ECO:0000256" key="2">
    <source>
        <dbReference type="ARBA" id="ARBA00021549"/>
    </source>
</evidence>
<sequence>MDAVRSRGARGFSLIELLVVIVIIALGSSLAVAWLAGTHPGERLDREARELAGAFRLAADVARARQRVIGWQPLAEGYRFVSWQPGHGWQPFGERLGLDPQRWNPPLQPSRQPPAADTTTPWLVWLPDGEVVGAHIRLAGDGASRTLAVDALGVSVTGSGQ</sequence>